<dbReference type="AlphaFoldDB" id="A0AA85AGR0"/>
<feature type="region of interest" description="Disordered" evidence="11">
    <location>
        <begin position="433"/>
        <end position="452"/>
    </location>
</feature>
<evidence type="ECO:0000313" key="14">
    <source>
        <dbReference type="Proteomes" id="UP000050790"/>
    </source>
</evidence>
<comment type="subunit">
    <text evidence="10">Interacts (via lumenal domain) with lysosomal protein MFSD1; the interaction starts while both proteins are still in the endoplasmic reticulum and is required for stabilization of MFSD1 in lysosomes but has no direct effect on its targeting to lysosomes or transporter activity.</text>
</comment>
<dbReference type="Pfam" id="PF15065">
    <property type="entry name" value="NCU-G1"/>
    <property type="match status" value="1"/>
</dbReference>
<evidence type="ECO:0008006" key="16">
    <source>
        <dbReference type="Google" id="ProtNLM"/>
    </source>
</evidence>
<feature type="signal peptide" evidence="13">
    <location>
        <begin position="1"/>
        <end position="24"/>
    </location>
</feature>
<evidence type="ECO:0000256" key="12">
    <source>
        <dbReference type="SAM" id="Phobius"/>
    </source>
</evidence>
<reference evidence="15" key="1">
    <citation type="submission" date="2023-11" db="UniProtKB">
        <authorList>
            <consortium name="WormBaseParasite"/>
        </authorList>
    </citation>
    <scope>IDENTIFICATION</scope>
</reference>
<proteinExistence type="inferred from homology"/>
<evidence type="ECO:0000256" key="6">
    <source>
        <dbReference type="ARBA" id="ARBA00023180"/>
    </source>
</evidence>
<organism evidence="14 15">
    <name type="scientific">Schistosoma margrebowiei</name>
    <dbReference type="NCBI Taxonomy" id="48269"/>
    <lineage>
        <taxon>Eukaryota</taxon>
        <taxon>Metazoa</taxon>
        <taxon>Spiralia</taxon>
        <taxon>Lophotrochozoa</taxon>
        <taxon>Platyhelminthes</taxon>
        <taxon>Trematoda</taxon>
        <taxon>Digenea</taxon>
        <taxon>Strigeidida</taxon>
        <taxon>Schistosomatoidea</taxon>
        <taxon>Schistosomatidae</taxon>
        <taxon>Schistosoma</taxon>
    </lineage>
</organism>
<evidence type="ECO:0000256" key="11">
    <source>
        <dbReference type="SAM" id="MobiDB-lite"/>
    </source>
</evidence>
<feature type="compositionally biased region" description="Low complexity" evidence="11">
    <location>
        <begin position="433"/>
        <end position="445"/>
    </location>
</feature>
<comment type="subcellular location">
    <subcellularLocation>
        <location evidence="9">Lysosome membrane</location>
        <topology evidence="9">Single-pass type I membrane protein</topology>
        <orientation evidence="9">Lumenal side</orientation>
    </subcellularLocation>
</comment>
<keyword evidence="6" id="KW-0325">Glycoprotein</keyword>
<dbReference type="WBParaSite" id="SMRG1_84200.1">
    <property type="protein sequence ID" value="SMRG1_84200.1"/>
    <property type="gene ID" value="SMRG1_84200"/>
</dbReference>
<comment type="similarity">
    <text evidence="1">Belongs to the GLMP family.</text>
</comment>
<dbReference type="PANTHER" id="PTHR31981:SF1">
    <property type="entry name" value="GLYCOSYLATED LYSOSOMAL MEMBRANE PROTEIN"/>
    <property type="match status" value="1"/>
</dbReference>
<keyword evidence="7" id="KW-0458">Lysosome</keyword>
<dbReference type="PANTHER" id="PTHR31981">
    <property type="entry name" value="GLYCOSYLATED LYSOSOMAL MEMBRANE PROTEIN"/>
    <property type="match status" value="1"/>
</dbReference>
<protein>
    <recommendedName>
        <fullName evidence="16">Glycosylated lysosomal membrane protein A</fullName>
    </recommendedName>
</protein>
<keyword evidence="4 12" id="KW-1133">Transmembrane helix</keyword>
<evidence type="ECO:0000256" key="13">
    <source>
        <dbReference type="SAM" id="SignalP"/>
    </source>
</evidence>
<evidence type="ECO:0000256" key="3">
    <source>
        <dbReference type="ARBA" id="ARBA00022729"/>
    </source>
</evidence>
<evidence type="ECO:0000256" key="7">
    <source>
        <dbReference type="ARBA" id="ARBA00023228"/>
    </source>
</evidence>
<comment type="function">
    <text evidence="8">Required to protect lysosomal transporter MFSD1 from lysosomal proteolysis and for MFSD1 lysosomal localization.</text>
</comment>
<evidence type="ECO:0000256" key="4">
    <source>
        <dbReference type="ARBA" id="ARBA00022989"/>
    </source>
</evidence>
<keyword evidence="3 13" id="KW-0732">Signal</keyword>
<evidence type="ECO:0000256" key="2">
    <source>
        <dbReference type="ARBA" id="ARBA00022692"/>
    </source>
</evidence>
<accession>A0AA85AGR0</accession>
<evidence type="ECO:0000256" key="1">
    <source>
        <dbReference type="ARBA" id="ARBA00010599"/>
    </source>
</evidence>
<keyword evidence="5 12" id="KW-0472">Membrane</keyword>
<feature type="chain" id="PRO_5041667011" description="Glycosylated lysosomal membrane protein A" evidence="13">
    <location>
        <begin position="25"/>
        <end position="523"/>
    </location>
</feature>
<evidence type="ECO:0000313" key="15">
    <source>
        <dbReference type="WBParaSite" id="SMRG1_84200.1"/>
    </source>
</evidence>
<evidence type="ECO:0000256" key="10">
    <source>
        <dbReference type="ARBA" id="ARBA00044960"/>
    </source>
</evidence>
<name>A0AA85AGR0_9TREM</name>
<keyword evidence="2 12" id="KW-0812">Transmembrane</keyword>
<sequence length="523" mass="60327">MYSVNIWIVLIYSCTLIIQNITMSSFNITSNVKYCNNTSLYQISVKNQTNTLWYLISASQHHPPSLILIYTDEKSEVNVNCSKFDDNDALNYRHSVSVNYSIQSYGLILHRIIRYSDINDETIAPDTGRQTETFLGSNLNWKNTLFGNDSKDDQISIEFEARQSLDSHEKIDGVIKFNFKLYKIMEPQHKDMYYRIENALSISIELILDKVEIINSNDKFSPVLLIFSNHSLMDNSYYWNKTTIQKHCEDGPLGKIKSPFIQLGLEVSKDNKLIQSTWPNAYLQFPAAYWIDRENTQAQLVRLGLARPIDHRYVKPKSYHLSLPFALYGDRFNQIHSQSTENQVAVRELIINLGTPYSKHYYADTNYSSWIIIAGLGDPDIIPPNDDDDDKSNSNKNSIILAFICGLLIIIGAISSVSIIRRIQRRHYQRISGLNSSGNNNNNNNEAINDHSPIIVQERSSINDNRIVEPYQYEKLISQPNHELNRNNYHTIINENNYLSNNNISNINWINSPPPYRSVTKDY</sequence>
<evidence type="ECO:0000256" key="9">
    <source>
        <dbReference type="ARBA" id="ARBA00024189"/>
    </source>
</evidence>
<dbReference type="InterPro" id="IPR029382">
    <property type="entry name" value="NCU-G1"/>
</dbReference>
<evidence type="ECO:0000256" key="8">
    <source>
        <dbReference type="ARBA" id="ARBA00024176"/>
    </source>
</evidence>
<dbReference type="GO" id="GO:0005765">
    <property type="term" value="C:lysosomal membrane"/>
    <property type="evidence" value="ECO:0007669"/>
    <property type="project" value="UniProtKB-SubCell"/>
</dbReference>
<evidence type="ECO:0000256" key="5">
    <source>
        <dbReference type="ARBA" id="ARBA00023136"/>
    </source>
</evidence>
<feature type="transmembrane region" description="Helical" evidence="12">
    <location>
        <begin position="399"/>
        <end position="420"/>
    </location>
</feature>
<dbReference type="Proteomes" id="UP000050790">
    <property type="component" value="Unassembled WGS sequence"/>
</dbReference>